<keyword evidence="1" id="KW-0732">Signal</keyword>
<dbReference type="PANTHER" id="PTHR35340:SF5">
    <property type="entry name" value="ASST-DOMAIN-CONTAINING PROTEIN"/>
    <property type="match status" value="1"/>
</dbReference>
<protein>
    <recommendedName>
        <fullName evidence="2">Secretion system C-terminal sorting domain-containing protein</fullName>
    </recommendedName>
</protein>
<gene>
    <name evidence="3" type="ORF">HBN54_003609</name>
</gene>
<dbReference type="Proteomes" id="UP000717634">
    <property type="component" value="Unassembled WGS sequence"/>
</dbReference>
<accession>A0ABX1HPL2</accession>
<feature type="chain" id="PRO_5047544177" description="Secretion system C-terminal sorting domain-containing protein" evidence="1">
    <location>
        <begin position="21"/>
        <end position="543"/>
    </location>
</feature>
<feature type="signal peptide" evidence="1">
    <location>
        <begin position="1"/>
        <end position="20"/>
    </location>
</feature>
<keyword evidence="4" id="KW-1185">Reference proteome</keyword>
<organism evidence="3 4">
    <name type="scientific">Hymenobacter artigasi</name>
    <dbReference type="NCBI Taxonomy" id="2719616"/>
    <lineage>
        <taxon>Bacteria</taxon>
        <taxon>Pseudomonadati</taxon>
        <taxon>Bacteroidota</taxon>
        <taxon>Cytophagia</taxon>
        <taxon>Cytophagales</taxon>
        <taxon>Hymenobacteraceae</taxon>
        <taxon>Hymenobacter</taxon>
    </lineage>
</organism>
<reference evidence="3 4" key="1">
    <citation type="submission" date="2020-03" db="EMBL/GenBank/DDBJ databases">
        <title>Genomic Encyclopedia of Type Strains, Phase IV (KMG-V): Genome sequencing to study the core and pangenomes of soil and plant-associated prokaryotes.</title>
        <authorList>
            <person name="Whitman W."/>
        </authorList>
    </citation>
    <scope>NUCLEOTIDE SEQUENCE [LARGE SCALE GENOMIC DNA]</scope>
    <source>
        <strain evidence="3 4">1B</strain>
    </source>
</reference>
<evidence type="ECO:0000313" key="3">
    <source>
        <dbReference type="EMBL" id="NKI90997.1"/>
    </source>
</evidence>
<evidence type="ECO:0000256" key="1">
    <source>
        <dbReference type="SAM" id="SignalP"/>
    </source>
</evidence>
<dbReference type="NCBIfam" id="TIGR04183">
    <property type="entry name" value="Por_Secre_tail"/>
    <property type="match status" value="1"/>
</dbReference>
<dbReference type="EMBL" id="JAAVTK010000012">
    <property type="protein sequence ID" value="NKI90997.1"/>
    <property type="molecule type" value="Genomic_DNA"/>
</dbReference>
<evidence type="ECO:0000259" key="2">
    <source>
        <dbReference type="Pfam" id="PF18962"/>
    </source>
</evidence>
<evidence type="ECO:0000313" key="4">
    <source>
        <dbReference type="Proteomes" id="UP000717634"/>
    </source>
</evidence>
<sequence>MNNAFRTLLLLVATCISAQAQTVGVQLHAAGATDDGYVLLAPIQYTRTYLMDKCGREVHRWTSAYKAGQAAYLLADGTLLRPGNATNTTFVAGGQGGIIEKIDWNGNVTWSYRLSSAAECQHHDVRILPNGNILALVWEAKTAAAAGRNAGLIGSATWSEKVVELQPVGTNQATVVWEWHAWDHLVQEADPAKANYAPVAQHPELLHVNYAATANNPDWLHLNSIDYNPALDQILLSSHGLDEVWVLDHGTTTAQAGGHSGGARGKGGDLLYRWGNPAAYGQGSTATQRFFGQHNAYWLPAGVPYAGSIQVFNNGLGRTGGNYSSVDVITPPETAPGVYAPALPYGPAALTTTYADANPTSFYAQNISGAQRLPNGNLMLCNGPAGRLSEVTSAGIKVWDYINPVGANGPVAQGSTATQNIVFRPPFYPNTYAAFTGRTLTPGAPIELNPTASTCSLVLAAAPAAAATAGLALFPNPAASSLTVQTSWPSYEVQVHNAAGQLVLRGSNLRQLSLSGWPAGLYVLRLRNADGTVVSRKFSVGVQ</sequence>
<dbReference type="Pfam" id="PF05935">
    <property type="entry name" value="Arylsulfotrans"/>
    <property type="match status" value="1"/>
</dbReference>
<feature type="domain" description="Secretion system C-terminal sorting" evidence="2">
    <location>
        <begin position="473"/>
        <end position="539"/>
    </location>
</feature>
<comment type="caution">
    <text evidence="3">The sequence shown here is derived from an EMBL/GenBank/DDBJ whole genome shotgun (WGS) entry which is preliminary data.</text>
</comment>
<dbReference type="InterPro" id="IPR010262">
    <property type="entry name" value="Arylsulfotransferase_bact"/>
</dbReference>
<dbReference type="RefSeq" id="WP_168674578.1">
    <property type="nucleotide sequence ID" value="NZ_JAAVTK010000012.1"/>
</dbReference>
<dbReference type="Pfam" id="PF18962">
    <property type="entry name" value="Por_Secre_tail"/>
    <property type="match status" value="1"/>
</dbReference>
<dbReference type="InterPro" id="IPR026444">
    <property type="entry name" value="Secre_tail"/>
</dbReference>
<dbReference type="InterPro" id="IPR053143">
    <property type="entry name" value="Arylsulfate_ST"/>
</dbReference>
<name>A0ABX1HPL2_9BACT</name>
<dbReference type="PANTHER" id="PTHR35340">
    <property type="entry name" value="PQQ ENZYME REPEAT PROTEIN-RELATED"/>
    <property type="match status" value="1"/>
</dbReference>
<proteinExistence type="predicted"/>